<accession>A0A5N5TGS9</accession>
<dbReference type="Proteomes" id="UP000326759">
    <property type="component" value="Unassembled WGS sequence"/>
</dbReference>
<feature type="region of interest" description="Disordered" evidence="2">
    <location>
        <begin position="465"/>
        <end position="532"/>
    </location>
</feature>
<feature type="domain" description="Rab-GAP TBC" evidence="3">
    <location>
        <begin position="109"/>
        <end position="389"/>
    </location>
</feature>
<dbReference type="SMART" id="SM00164">
    <property type="entry name" value="TBC"/>
    <property type="match status" value="1"/>
</dbReference>
<name>A0A5N5TGS9_9CRUS</name>
<dbReference type="PANTHER" id="PTHR22957">
    <property type="entry name" value="TBC1 DOMAIN FAMILY MEMBER GTPASE-ACTIVATING PROTEIN"/>
    <property type="match status" value="1"/>
</dbReference>
<dbReference type="GO" id="GO:0005737">
    <property type="term" value="C:cytoplasm"/>
    <property type="evidence" value="ECO:0007669"/>
    <property type="project" value="UniProtKB-ARBA"/>
</dbReference>
<keyword evidence="1" id="KW-0343">GTPase activation</keyword>
<evidence type="ECO:0000313" key="5">
    <source>
        <dbReference type="Proteomes" id="UP000326759"/>
    </source>
</evidence>
<dbReference type="InterPro" id="IPR000195">
    <property type="entry name" value="Rab-GAP-TBC_dom"/>
</dbReference>
<evidence type="ECO:0000313" key="4">
    <source>
        <dbReference type="EMBL" id="KAB7505874.1"/>
    </source>
</evidence>
<evidence type="ECO:0000259" key="3">
    <source>
        <dbReference type="PROSITE" id="PS50086"/>
    </source>
</evidence>
<dbReference type="EMBL" id="SEYY01001082">
    <property type="protein sequence ID" value="KAB7505874.1"/>
    <property type="molecule type" value="Genomic_DNA"/>
</dbReference>
<sequence>MDKFRPFIPQTTYFLDPLQQLGSPARTPARKISIGIDVVQQQQPAPEGIDTIKDMTGKQQPLNLTDFQKGENEEKRVFGGGISYMKEWDTICKCTDISEYRTWAFDGELSACRFRSICWRVFLNIFPSDSTKWLSIIRADRERYESTRHELMVTPGLMSEALDPNINNPLSQDEDSPWNQYFEDSELKRLIRLDVHRTFPEVDFFQTKRIQEMLVSILFCYARKYPKICYIQGMHEVLAPIAFVLNYDRHVHAFSEKNKATECLLQEIMDEAHLEHDSYIIFEAVMEKMFHWYEDGEPKGRLSSNKFKSLPTQPFARPQDIGPTTKIVQRLTKIHDHLVKKHEPELFAHLNRLEIPPQVYGIRWVRLMFGREFSFTDLLMVWDAIFADSYSNFLLIEYLMVAMLSYIKDQLLEADYTSCLSLLMRYPPSSDVQSIIQTALYFRKPDGSNIPRKYKNVPASLATVGGQQNIHRSPQTRHGSVTRSASLPRPSTAPTSSTSLKYRSPSVDQQGRSSSDVNRRKSPTVSASHTLGGMLYTATARVSPEDETKNLDKTTKVVSGLARLGEKFSKNYRDISAPNPELTAQLGDVTIPTNSFTSSSEGEEDPSFPEKSVLASQRVSAEDVLAVSSRCGAQLTGYHNDLSSRLAQLHVESDFSVRAAMEGISEVIDALNNLCARHRRSSSRRASNTMPKSLPVLNHPLMNPEAGS</sequence>
<dbReference type="InterPro" id="IPR035969">
    <property type="entry name" value="Rab-GAP_TBC_sf"/>
</dbReference>
<dbReference type="PROSITE" id="PS50086">
    <property type="entry name" value="TBC_RABGAP"/>
    <property type="match status" value="1"/>
</dbReference>
<feature type="compositionally biased region" description="Polar residues" evidence="2">
    <location>
        <begin position="506"/>
        <end position="516"/>
    </location>
</feature>
<protein>
    <submittedName>
        <fullName evidence="4">TBC1 domain family member 5</fullName>
    </submittedName>
</protein>
<dbReference type="SUPFAM" id="SSF47923">
    <property type="entry name" value="Ypt/Rab-GAP domain of gyp1p"/>
    <property type="match status" value="2"/>
</dbReference>
<keyword evidence="5" id="KW-1185">Reference proteome</keyword>
<reference evidence="4 5" key="1">
    <citation type="journal article" date="2019" name="PLoS Biol.">
        <title>Sex chromosomes control vertical transmission of feminizing Wolbachia symbionts in an isopod.</title>
        <authorList>
            <person name="Becking T."/>
            <person name="Chebbi M.A."/>
            <person name="Giraud I."/>
            <person name="Moumen B."/>
            <person name="Laverre T."/>
            <person name="Caubet Y."/>
            <person name="Peccoud J."/>
            <person name="Gilbert C."/>
            <person name="Cordaux R."/>
        </authorList>
    </citation>
    <scope>NUCLEOTIDE SEQUENCE [LARGE SCALE GENOMIC DNA]</scope>
    <source>
        <strain evidence="4">ANa2</strain>
        <tissue evidence="4">Whole body excluding digestive tract and cuticle</tissue>
    </source>
</reference>
<dbReference type="Gene3D" id="1.10.472.80">
    <property type="entry name" value="Ypt/Rab-GAP domain of gyp1p, domain 3"/>
    <property type="match status" value="1"/>
</dbReference>
<proteinExistence type="predicted"/>
<dbReference type="Pfam" id="PF00566">
    <property type="entry name" value="RabGAP-TBC"/>
    <property type="match status" value="2"/>
</dbReference>
<dbReference type="GO" id="GO:0005096">
    <property type="term" value="F:GTPase activator activity"/>
    <property type="evidence" value="ECO:0007669"/>
    <property type="project" value="UniProtKB-KW"/>
</dbReference>
<dbReference type="PANTHER" id="PTHR22957:SF337">
    <property type="entry name" value="TBC1 DOMAIN FAMILY MEMBER 5"/>
    <property type="match status" value="1"/>
</dbReference>
<dbReference type="AlphaFoldDB" id="A0A5N5TGS9"/>
<comment type="caution">
    <text evidence="4">The sequence shown here is derived from an EMBL/GenBank/DDBJ whole genome shotgun (WGS) entry which is preliminary data.</text>
</comment>
<dbReference type="FunFam" id="1.10.8.270:FF:000011">
    <property type="entry name" value="TBC1 domain family member 5"/>
    <property type="match status" value="1"/>
</dbReference>
<gene>
    <name evidence="4" type="primary">Tbc1d5</name>
    <name evidence="4" type="ORF">Anas_01452</name>
</gene>
<dbReference type="Gene3D" id="1.10.8.270">
    <property type="entry name" value="putative rabgap domain of human tbc1 domain family member 14 like domains"/>
    <property type="match status" value="1"/>
</dbReference>
<evidence type="ECO:0000256" key="2">
    <source>
        <dbReference type="SAM" id="MobiDB-lite"/>
    </source>
</evidence>
<evidence type="ECO:0000256" key="1">
    <source>
        <dbReference type="ARBA" id="ARBA00022468"/>
    </source>
</evidence>
<organism evidence="4 5">
    <name type="scientific">Armadillidium nasatum</name>
    <dbReference type="NCBI Taxonomy" id="96803"/>
    <lineage>
        <taxon>Eukaryota</taxon>
        <taxon>Metazoa</taxon>
        <taxon>Ecdysozoa</taxon>
        <taxon>Arthropoda</taxon>
        <taxon>Crustacea</taxon>
        <taxon>Multicrustacea</taxon>
        <taxon>Malacostraca</taxon>
        <taxon>Eumalacostraca</taxon>
        <taxon>Peracarida</taxon>
        <taxon>Isopoda</taxon>
        <taxon>Oniscidea</taxon>
        <taxon>Crinocheta</taxon>
        <taxon>Armadillidiidae</taxon>
        <taxon>Armadillidium</taxon>
    </lineage>
</organism>
<feature type="compositionally biased region" description="Low complexity" evidence="2">
    <location>
        <begin position="483"/>
        <end position="500"/>
    </location>
</feature>
<dbReference type="FunFam" id="1.10.472.80:FF:000038">
    <property type="entry name" value="TBC1 domain family member 5"/>
    <property type="match status" value="1"/>
</dbReference>
<feature type="region of interest" description="Disordered" evidence="2">
    <location>
        <begin position="679"/>
        <end position="708"/>
    </location>
</feature>
<dbReference type="OrthoDB" id="27140at2759"/>
<feature type="compositionally biased region" description="Polar residues" evidence="2">
    <location>
        <begin position="465"/>
        <end position="482"/>
    </location>
</feature>